<gene>
    <name evidence="1" type="ORF">SPELUC_LOCUS13827</name>
</gene>
<organism evidence="1 2">
    <name type="scientific">Cetraspora pellucida</name>
    <dbReference type="NCBI Taxonomy" id="1433469"/>
    <lineage>
        <taxon>Eukaryota</taxon>
        <taxon>Fungi</taxon>
        <taxon>Fungi incertae sedis</taxon>
        <taxon>Mucoromycota</taxon>
        <taxon>Glomeromycotina</taxon>
        <taxon>Glomeromycetes</taxon>
        <taxon>Diversisporales</taxon>
        <taxon>Gigasporaceae</taxon>
        <taxon>Cetraspora</taxon>
    </lineage>
</organism>
<dbReference type="Proteomes" id="UP000789366">
    <property type="component" value="Unassembled WGS sequence"/>
</dbReference>
<accession>A0ACA9Q950</accession>
<evidence type="ECO:0000313" key="2">
    <source>
        <dbReference type="Proteomes" id="UP000789366"/>
    </source>
</evidence>
<feature type="non-terminal residue" evidence="1">
    <location>
        <position position="57"/>
    </location>
</feature>
<proteinExistence type="predicted"/>
<protein>
    <submittedName>
        <fullName evidence="1">12694_t:CDS:1</fullName>
    </submittedName>
</protein>
<comment type="caution">
    <text evidence="1">The sequence shown here is derived from an EMBL/GenBank/DDBJ whole genome shotgun (WGS) entry which is preliminary data.</text>
</comment>
<dbReference type="EMBL" id="CAJVPW010038047">
    <property type="protein sequence ID" value="CAG8741305.1"/>
    <property type="molecule type" value="Genomic_DNA"/>
</dbReference>
<keyword evidence="2" id="KW-1185">Reference proteome</keyword>
<sequence>MLINKTFKNNKPNPLPRPIPITAQEEAAAVNEKNMTKKELLTIIDSLLNSINISDHL</sequence>
<name>A0ACA9Q950_9GLOM</name>
<reference evidence="1" key="1">
    <citation type="submission" date="2021-06" db="EMBL/GenBank/DDBJ databases">
        <authorList>
            <person name="Kallberg Y."/>
            <person name="Tangrot J."/>
            <person name="Rosling A."/>
        </authorList>
    </citation>
    <scope>NUCLEOTIDE SEQUENCE</scope>
    <source>
        <strain evidence="1">28 12/20/2015</strain>
    </source>
</reference>
<evidence type="ECO:0000313" key="1">
    <source>
        <dbReference type="EMBL" id="CAG8741305.1"/>
    </source>
</evidence>